<dbReference type="SMART" id="SM00116">
    <property type="entry name" value="CBS"/>
    <property type="match status" value="4"/>
</dbReference>
<comment type="caution">
    <text evidence="5">The sequence shown here is derived from an EMBL/GenBank/DDBJ whole genome shotgun (WGS) entry which is preliminary data.</text>
</comment>
<keyword evidence="1" id="KW-0677">Repeat</keyword>
<dbReference type="AlphaFoldDB" id="A0A5N6MRU3"/>
<dbReference type="CDD" id="cd02205">
    <property type="entry name" value="CBS_pair_SF"/>
    <property type="match status" value="1"/>
</dbReference>
<protein>
    <recommendedName>
        <fullName evidence="4">CBS domain-containing protein</fullName>
    </recommendedName>
</protein>
<feature type="domain" description="CBS" evidence="4">
    <location>
        <begin position="316"/>
        <end position="374"/>
    </location>
</feature>
<reference evidence="5 6" key="1">
    <citation type="submission" date="2019-05" db="EMBL/GenBank/DDBJ databases">
        <title>Mikania micrantha, genome provides insights into the molecular mechanism of rapid growth.</title>
        <authorList>
            <person name="Liu B."/>
        </authorList>
    </citation>
    <scope>NUCLEOTIDE SEQUENCE [LARGE SCALE GENOMIC DNA]</scope>
    <source>
        <strain evidence="5">NLD-2019</strain>
        <tissue evidence="5">Leaf</tissue>
    </source>
</reference>
<dbReference type="Gene3D" id="3.10.580.10">
    <property type="entry name" value="CBS-domain"/>
    <property type="match status" value="2"/>
</dbReference>
<dbReference type="EMBL" id="SZYD01000015">
    <property type="protein sequence ID" value="KAD3642237.1"/>
    <property type="molecule type" value="Genomic_DNA"/>
</dbReference>
<dbReference type="PANTHER" id="PTHR13780">
    <property type="entry name" value="AMP-ACTIVATED PROTEIN KINASE, GAMMA REGULATORY SUBUNIT"/>
    <property type="match status" value="1"/>
</dbReference>
<feature type="domain" description="CBS" evidence="4">
    <location>
        <begin position="57"/>
        <end position="122"/>
    </location>
</feature>
<gene>
    <name evidence="5" type="ORF">E3N88_31461</name>
</gene>
<dbReference type="PANTHER" id="PTHR13780:SF47">
    <property type="entry name" value="SNF1-RELATED PROTEIN KINASE REGULATORY SUBUNIT GAMMA-1-LIKE"/>
    <property type="match status" value="1"/>
</dbReference>
<dbReference type="Pfam" id="PF00571">
    <property type="entry name" value="CBS"/>
    <property type="match status" value="2"/>
</dbReference>
<dbReference type="Proteomes" id="UP000326396">
    <property type="component" value="Linkage Group LG5"/>
</dbReference>
<dbReference type="InterPro" id="IPR000644">
    <property type="entry name" value="CBS_dom"/>
</dbReference>
<dbReference type="SUPFAM" id="SSF54631">
    <property type="entry name" value="CBS-domain pair"/>
    <property type="match status" value="2"/>
</dbReference>
<keyword evidence="6" id="KW-1185">Reference proteome</keyword>
<dbReference type="OrthoDB" id="449052at2759"/>
<dbReference type="PROSITE" id="PS51371">
    <property type="entry name" value="CBS"/>
    <property type="match status" value="3"/>
</dbReference>
<evidence type="ECO:0000259" key="4">
    <source>
        <dbReference type="PROSITE" id="PS51371"/>
    </source>
</evidence>
<keyword evidence="2 3" id="KW-0129">CBS domain</keyword>
<dbReference type="InterPro" id="IPR050511">
    <property type="entry name" value="AMPK_gamma/SDS23_families"/>
</dbReference>
<sequence length="478" mass="51879">MSDAKTEAKEKGDEKLDDTEFDAYFEMVQSRKKLSPSLQEKLTTAFSRIPVSSFPQVPRGKVIEIQADTPIADAVKILSESNILSAPVKSPDAEDSTDWKERYLGILDYSTIVLWVLETADLAAAALTATSATAAGLGAGAAGTLGAIALGATGPVAAAALSFAAAGAAVAGGMAADKGMGKDAPTAADVLGEDFYKVILQEEPFKSTQVSDHKRLFRSLQYKNGCPFLFQVKSIVKSYRWAPYIPVSTESSMLSVLLLLSKYRLRNVPVIEPGNPMIKNFITQSAVVQGLEQCKGRDWFESISVHPITELGLPFVSKDKVVSSQSDELILEAFKKMKDNQIGGLPVVEGPTKKIVGNLSIRDIRFLLLKQRLFTNFRKLTVKDFMNTIAATSEDNKKVISPITCKLGSTLGKVISTLSSRCVHRIYVVGEGNDVIGIITLRDVISCFITEPPNYIMEVHGCTVKELLSKEKSMNNSR</sequence>
<evidence type="ECO:0000313" key="6">
    <source>
        <dbReference type="Proteomes" id="UP000326396"/>
    </source>
</evidence>
<organism evidence="5 6">
    <name type="scientific">Mikania micrantha</name>
    <name type="common">bitter vine</name>
    <dbReference type="NCBI Taxonomy" id="192012"/>
    <lineage>
        <taxon>Eukaryota</taxon>
        <taxon>Viridiplantae</taxon>
        <taxon>Streptophyta</taxon>
        <taxon>Embryophyta</taxon>
        <taxon>Tracheophyta</taxon>
        <taxon>Spermatophyta</taxon>
        <taxon>Magnoliopsida</taxon>
        <taxon>eudicotyledons</taxon>
        <taxon>Gunneridae</taxon>
        <taxon>Pentapetalae</taxon>
        <taxon>asterids</taxon>
        <taxon>campanulids</taxon>
        <taxon>Asterales</taxon>
        <taxon>Asteraceae</taxon>
        <taxon>Asteroideae</taxon>
        <taxon>Heliantheae alliance</taxon>
        <taxon>Eupatorieae</taxon>
        <taxon>Mikania</taxon>
    </lineage>
</organism>
<name>A0A5N6MRU3_9ASTR</name>
<evidence type="ECO:0000313" key="5">
    <source>
        <dbReference type="EMBL" id="KAD3642237.1"/>
    </source>
</evidence>
<evidence type="ECO:0000256" key="2">
    <source>
        <dbReference type="ARBA" id="ARBA00023122"/>
    </source>
</evidence>
<proteinExistence type="predicted"/>
<evidence type="ECO:0000256" key="1">
    <source>
        <dbReference type="ARBA" id="ARBA00022737"/>
    </source>
</evidence>
<evidence type="ECO:0000256" key="3">
    <source>
        <dbReference type="PROSITE-ProRule" id="PRU00703"/>
    </source>
</evidence>
<feature type="domain" description="CBS" evidence="4">
    <location>
        <begin position="395"/>
        <end position="456"/>
    </location>
</feature>
<accession>A0A5N6MRU3</accession>
<dbReference type="InterPro" id="IPR046342">
    <property type="entry name" value="CBS_dom_sf"/>
</dbReference>